<feature type="transmembrane region" description="Helical" evidence="10">
    <location>
        <begin position="84"/>
        <end position="103"/>
    </location>
</feature>
<comment type="subcellular location">
    <subcellularLocation>
        <location evidence="1 9">Cell membrane</location>
        <topology evidence="1 9">Multi-pass membrane protein</topology>
    </subcellularLocation>
</comment>
<dbReference type="InterPro" id="IPR000390">
    <property type="entry name" value="Small_drug/metabolite_transptr"/>
</dbReference>
<evidence type="ECO:0000256" key="4">
    <source>
        <dbReference type="ARBA" id="ARBA00022692"/>
    </source>
</evidence>
<dbReference type="InterPro" id="IPR037185">
    <property type="entry name" value="EmrE-like"/>
</dbReference>
<name>A0ABU3QYM8_9GAMM</name>
<accession>A0ABU3QYM8</accession>
<evidence type="ECO:0000256" key="5">
    <source>
        <dbReference type="ARBA" id="ARBA00022989"/>
    </source>
</evidence>
<dbReference type="InterPro" id="IPR045324">
    <property type="entry name" value="Small_multidrug_res"/>
</dbReference>
<dbReference type="PANTHER" id="PTHR30561">
    <property type="entry name" value="SMR FAMILY PROTON-DEPENDENT DRUG EFFLUX TRANSPORTER SUGE"/>
    <property type="match status" value="1"/>
</dbReference>
<evidence type="ECO:0000313" key="12">
    <source>
        <dbReference type="Proteomes" id="UP001257914"/>
    </source>
</evidence>
<evidence type="ECO:0000313" key="11">
    <source>
        <dbReference type="EMBL" id="MDU0112522.1"/>
    </source>
</evidence>
<sequence length="104" mass="11487">MYWFILFIAGVLEAGWLVSIQKSESFTNIPYVICGVLSMTLSLILFSVALKEIPINLAYLVWLAVGASAISIINHYFFNQALSVPQILSLCLIFIGVVGLKLFS</sequence>
<evidence type="ECO:0000256" key="1">
    <source>
        <dbReference type="ARBA" id="ARBA00004651"/>
    </source>
</evidence>
<protein>
    <recommendedName>
        <fullName evidence="8">Guanidinium exporter</fullName>
    </recommendedName>
</protein>
<proteinExistence type="inferred from homology"/>
<feature type="transmembrane region" description="Helical" evidence="10">
    <location>
        <begin position="57"/>
        <end position="78"/>
    </location>
</feature>
<keyword evidence="4 9" id="KW-0812">Transmembrane</keyword>
<evidence type="ECO:0000256" key="9">
    <source>
        <dbReference type="RuleBase" id="RU003942"/>
    </source>
</evidence>
<dbReference type="SUPFAM" id="SSF103481">
    <property type="entry name" value="Multidrug resistance efflux transporter EmrE"/>
    <property type="match status" value="1"/>
</dbReference>
<evidence type="ECO:0000256" key="7">
    <source>
        <dbReference type="ARBA" id="ARBA00038151"/>
    </source>
</evidence>
<dbReference type="EMBL" id="JAWCUA010000003">
    <property type="protein sequence ID" value="MDU0112522.1"/>
    <property type="molecule type" value="Genomic_DNA"/>
</dbReference>
<evidence type="ECO:0000256" key="3">
    <source>
        <dbReference type="ARBA" id="ARBA00022475"/>
    </source>
</evidence>
<evidence type="ECO:0000256" key="10">
    <source>
        <dbReference type="SAM" id="Phobius"/>
    </source>
</evidence>
<comment type="caution">
    <text evidence="11">The sequence shown here is derived from an EMBL/GenBank/DDBJ whole genome shotgun (WGS) entry which is preliminary data.</text>
</comment>
<keyword evidence="6 10" id="KW-0472">Membrane</keyword>
<reference evidence="11 12" key="1">
    <citation type="submission" date="2023-10" db="EMBL/GenBank/DDBJ databases">
        <title>Psychrosphaera aquimaarina strain SW33 isolated from seawater.</title>
        <authorList>
            <person name="Bayburt H."/>
            <person name="Kim J.M."/>
            <person name="Choi B.J."/>
            <person name="Jeon C.O."/>
        </authorList>
    </citation>
    <scope>NUCLEOTIDE SEQUENCE [LARGE SCALE GENOMIC DNA]</scope>
    <source>
        <strain evidence="11 12">KCTC 52743</strain>
    </source>
</reference>
<dbReference type="Gene3D" id="1.10.3730.20">
    <property type="match status" value="1"/>
</dbReference>
<dbReference type="Proteomes" id="UP001257914">
    <property type="component" value="Unassembled WGS sequence"/>
</dbReference>
<keyword evidence="12" id="KW-1185">Reference proteome</keyword>
<keyword evidence="2" id="KW-0813">Transport</keyword>
<feature type="transmembrane region" description="Helical" evidence="10">
    <location>
        <begin position="29"/>
        <end position="50"/>
    </location>
</feature>
<dbReference type="RefSeq" id="WP_315946237.1">
    <property type="nucleotide sequence ID" value="NZ_JAWCUA010000003.1"/>
</dbReference>
<dbReference type="PANTHER" id="PTHR30561:SF0">
    <property type="entry name" value="GUANIDINIUM EXPORTER"/>
    <property type="match status" value="1"/>
</dbReference>
<evidence type="ECO:0000256" key="6">
    <source>
        <dbReference type="ARBA" id="ARBA00023136"/>
    </source>
</evidence>
<evidence type="ECO:0000256" key="2">
    <source>
        <dbReference type="ARBA" id="ARBA00022448"/>
    </source>
</evidence>
<keyword evidence="3" id="KW-1003">Cell membrane</keyword>
<evidence type="ECO:0000256" key="8">
    <source>
        <dbReference type="ARBA" id="ARBA00039168"/>
    </source>
</evidence>
<dbReference type="Pfam" id="PF00893">
    <property type="entry name" value="Multi_Drug_Res"/>
    <property type="match status" value="1"/>
</dbReference>
<keyword evidence="5 10" id="KW-1133">Transmembrane helix</keyword>
<gene>
    <name evidence="11" type="ORF">RT723_05795</name>
</gene>
<comment type="similarity">
    <text evidence="7">Belongs to the drug/metabolite transporter (DMT) superfamily. Small multidrug resistance (SMR) (TC 2.A.7.1) family. Gdx/SugE subfamily.</text>
</comment>
<organism evidence="11 12">
    <name type="scientific">Psychrosphaera aquimarina</name>
    <dbReference type="NCBI Taxonomy" id="2044854"/>
    <lineage>
        <taxon>Bacteria</taxon>
        <taxon>Pseudomonadati</taxon>
        <taxon>Pseudomonadota</taxon>
        <taxon>Gammaproteobacteria</taxon>
        <taxon>Alteromonadales</taxon>
        <taxon>Pseudoalteromonadaceae</taxon>
        <taxon>Psychrosphaera</taxon>
    </lineage>
</organism>